<gene>
    <name evidence="1" type="ORF">PoB_006947500</name>
</gene>
<comment type="caution">
    <text evidence="1">The sequence shown here is derived from an EMBL/GenBank/DDBJ whole genome shotgun (WGS) entry which is preliminary data.</text>
</comment>
<keyword evidence="2" id="KW-1185">Reference proteome</keyword>
<dbReference type="Proteomes" id="UP000735302">
    <property type="component" value="Unassembled WGS sequence"/>
</dbReference>
<dbReference type="EMBL" id="BLXT01007841">
    <property type="protein sequence ID" value="GFO42970.1"/>
    <property type="molecule type" value="Genomic_DNA"/>
</dbReference>
<protein>
    <submittedName>
        <fullName evidence="1">Uncharacterized protein</fullName>
    </submittedName>
</protein>
<sequence>MRAEAFNTKVRHLCIIGGSWFGLCILPDLRLSGSPSNQGVGGRTQTCDRRFPADLTVLLTPPVGGRSVAQTSHLRCATALVAILNHTCLKKMRKITHYDFNLHDGLS</sequence>
<reference evidence="1 2" key="1">
    <citation type="journal article" date="2021" name="Elife">
        <title>Chloroplast acquisition without the gene transfer in kleptoplastic sea slugs, Plakobranchus ocellatus.</title>
        <authorList>
            <person name="Maeda T."/>
            <person name="Takahashi S."/>
            <person name="Yoshida T."/>
            <person name="Shimamura S."/>
            <person name="Takaki Y."/>
            <person name="Nagai Y."/>
            <person name="Toyoda A."/>
            <person name="Suzuki Y."/>
            <person name="Arimoto A."/>
            <person name="Ishii H."/>
            <person name="Satoh N."/>
            <person name="Nishiyama T."/>
            <person name="Hasebe M."/>
            <person name="Maruyama T."/>
            <person name="Minagawa J."/>
            <person name="Obokata J."/>
            <person name="Shigenobu S."/>
        </authorList>
    </citation>
    <scope>NUCLEOTIDE SEQUENCE [LARGE SCALE GENOMIC DNA]</scope>
</reference>
<organism evidence="1 2">
    <name type="scientific">Plakobranchus ocellatus</name>
    <dbReference type="NCBI Taxonomy" id="259542"/>
    <lineage>
        <taxon>Eukaryota</taxon>
        <taxon>Metazoa</taxon>
        <taxon>Spiralia</taxon>
        <taxon>Lophotrochozoa</taxon>
        <taxon>Mollusca</taxon>
        <taxon>Gastropoda</taxon>
        <taxon>Heterobranchia</taxon>
        <taxon>Euthyneura</taxon>
        <taxon>Panpulmonata</taxon>
        <taxon>Sacoglossa</taxon>
        <taxon>Placobranchoidea</taxon>
        <taxon>Plakobranchidae</taxon>
        <taxon>Plakobranchus</taxon>
    </lineage>
</organism>
<accession>A0AAV4DFU0</accession>
<proteinExistence type="predicted"/>
<evidence type="ECO:0000313" key="2">
    <source>
        <dbReference type="Proteomes" id="UP000735302"/>
    </source>
</evidence>
<dbReference type="AlphaFoldDB" id="A0AAV4DFU0"/>
<evidence type="ECO:0000313" key="1">
    <source>
        <dbReference type="EMBL" id="GFO42970.1"/>
    </source>
</evidence>
<name>A0AAV4DFU0_9GAST</name>